<gene>
    <name evidence="3" type="ORF">A3B21_02840</name>
</gene>
<dbReference type="PROSITE" id="PS50110">
    <property type="entry name" value="RESPONSE_REGULATORY"/>
    <property type="match status" value="1"/>
</dbReference>
<dbReference type="SUPFAM" id="SSF52172">
    <property type="entry name" value="CheY-like"/>
    <property type="match status" value="1"/>
</dbReference>
<accession>A0A1F7USD7</accession>
<name>A0A1F7USD7_9BACT</name>
<organism evidence="3 4">
    <name type="scientific">Candidatus Uhrbacteria bacterium RIFCSPLOWO2_01_FULL_47_24</name>
    <dbReference type="NCBI Taxonomy" id="1802401"/>
    <lineage>
        <taxon>Bacteria</taxon>
        <taxon>Candidatus Uhriibacteriota</taxon>
    </lineage>
</organism>
<sequence>MVARVVLRILEGILEADGYTVVTIIEAGEHGFGSAVRTALAQAKAEGEPFDILVSDIGLNGENGCAIVAEALKEYRDLRVFVMSGADSHLLTDELRALIAGFIPKPFTTGDFRAVLKPSIAAAQ</sequence>
<feature type="domain" description="Response regulatory" evidence="2">
    <location>
        <begin position="1"/>
        <end position="120"/>
    </location>
</feature>
<dbReference type="Proteomes" id="UP000176897">
    <property type="component" value="Unassembled WGS sequence"/>
</dbReference>
<dbReference type="CDD" id="cd00156">
    <property type="entry name" value="REC"/>
    <property type="match status" value="1"/>
</dbReference>
<feature type="modified residue" description="4-aspartylphosphate" evidence="1">
    <location>
        <position position="56"/>
    </location>
</feature>
<dbReference type="InterPro" id="IPR011006">
    <property type="entry name" value="CheY-like_superfamily"/>
</dbReference>
<dbReference type="AlphaFoldDB" id="A0A1F7USD7"/>
<comment type="caution">
    <text evidence="3">The sequence shown here is derived from an EMBL/GenBank/DDBJ whole genome shotgun (WGS) entry which is preliminary data.</text>
</comment>
<evidence type="ECO:0000256" key="1">
    <source>
        <dbReference type="PROSITE-ProRule" id="PRU00169"/>
    </source>
</evidence>
<protein>
    <recommendedName>
        <fullName evidence="2">Response regulatory domain-containing protein</fullName>
    </recommendedName>
</protein>
<dbReference type="InterPro" id="IPR001789">
    <property type="entry name" value="Sig_transdc_resp-reg_receiver"/>
</dbReference>
<evidence type="ECO:0000313" key="3">
    <source>
        <dbReference type="EMBL" id="OGL81201.1"/>
    </source>
</evidence>
<dbReference type="GO" id="GO:0000160">
    <property type="term" value="P:phosphorelay signal transduction system"/>
    <property type="evidence" value="ECO:0007669"/>
    <property type="project" value="InterPro"/>
</dbReference>
<proteinExistence type="predicted"/>
<dbReference type="EMBL" id="MGEJ01000009">
    <property type="protein sequence ID" value="OGL81201.1"/>
    <property type="molecule type" value="Genomic_DNA"/>
</dbReference>
<evidence type="ECO:0000259" key="2">
    <source>
        <dbReference type="PROSITE" id="PS50110"/>
    </source>
</evidence>
<evidence type="ECO:0000313" key="4">
    <source>
        <dbReference type="Proteomes" id="UP000176897"/>
    </source>
</evidence>
<dbReference type="Gene3D" id="3.40.50.2300">
    <property type="match status" value="1"/>
</dbReference>
<dbReference type="Pfam" id="PF00072">
    <property type="entry name" value="Response_reg"/>
    <property type="match status" value="1"/>
</dbReference>
<reference evidence="3 4" key="1">
    <citation type="journal article" date="2016" name="Nat. Commun.">
        <title>Thousands of microbial genomes shed light on interconnected biogeochemical processes in an aquifer system.</title>
        <authorList>
            <person name="Anantharaman K."/>
            <person name="Brown C.T."/>
            <person name="Hug L.A."/>
            <person name="Sharon I."/>
            <person name="Castelle C.J."/>
            <person name="Probst A.J."/>
            <person name="Thomas B.C."/>
            <person name="Singh A."/>
            <person name="Wilkins M.J."/>
            <person name="Karaoz U."/>
            <person name="Brodie E.L."/>
            <person name="Williams K.H."/>
            <person name="Hubbard S.S."/>
            <person name="Banfield J.F."/>
        </authorList>
    </citation>
    <scope>NUCLEOTIDE SEQUENCE [LARGE SCALE GENOMIC DNA]</scope>
</reference>
<keyword evidence="1" id="KW-0597">Phosphoprotein</keyword>
<dbReference type="STRING" id="1802401.A3B21_02840"/>